<comment type="pathway">
    <text evidence="2 16">Cell wall biogenesis; peptidoglycan biosynthesis.</text>
</comment>
<evidence type="ECO:0000256" key="14">
    <source>
        <dbReference type="ARBA" id="ARBA00038053"/>
    </source>
</evidence>
<keyword evidence="5 16" id="KW-0328">Glycosyltransferase</keyword>
<dbReference type="KEGG" id="cof:FOZ74_10080"/>
<comment type="function">
    <text evidence="16">Peptidoglycan polymerase that is essential for cell division.</text>
</comment>
<keyword evidence="9 16" id="KW-0573">Peptidoglycan synthesis</keyword>
<evidence type="ECO:0000256" key="9">
    <source>
        <dbReference type="ARBA" id="ARBA00022984"/>
    </source>
</evidence>
<feature type="transmembrane region" description="Helical" evidence="16">
    <location>
        <begin position="95"/>
        <end position="113"/>
    </location>
</feature>
<dbReference type="GO" id="GO:0008955">
    <property type="term" value="F:peptidoglycan glycosyltransferase activity"/>
    <property type="evidence" value="ECO:0007669"/>
    <property type="project" value="UniProtKB-UniRule"/>
</dbReference>
<reference evidence="17 18" key="1">
    <citation type="submission" date="2019-07" db="EMBL/GenBank/DDBJ databases">
        <title>Complete genome sequence of Comamonas sp. NLF 7-7 isolated from livestock.</title>
        <authorList>
            <person name="Kim D.H."/>
            <person name="Kim J.G."/>
        </authorList>
    </citation>
    <scope>NUCLEOTIDE SEQUENCE [LARGE SCALE GENOMIC DNA]</scope>
    <source>
        <strain evidence="17 18">NLF 7-7</strain>
    </source>
</reference>
<dbReference type="GO" id="GO:0071555">
    <property type="term" value="P:cell wall organization"/>
    <property type="evidence" value="ECO:0007669"/>
    <property type="project" value="UniProtKB-KW"/>
</dbReference>
<evidence type="ECO:0000313" key="18">
    <source>
        <dbReference type="Proteomes" id="UP000321199"/>
    </source>
</evidence>
<keyword evidence="8 16" id="KW-0133">Cell shape</keyword>
<dbReference type="PANTHER" id="PTHR30474:SF2">
    <property type="entry name" value="PEPTIDOGLYCAN GLYCOSYLTRANSFERASE FTSW-RELATED"/>
    <property type="match status" value="1"/>
</dbReference>
<gene>
    <name evidence="16 17" type="primary">ftsW</name>
    <name evidence="17" type="ORF">FOZ74_10080</name>
</gene>
<evidence type="ECO:0000256" key="12">
    <source>
        <dbReference type="ARBA" id="ARBA00023306"/>
    </source>
</evidence>
<evidence type="ECO:0000256" key="13">
    <source>
        <dbReference type="ARBA" id="ARBA00023316"/>
    </source>
</evidence>
<evidence type="ECO:0000256" key="2">
    <source>
        <dbReference type="ARBA" id="ARBA00004752"/>
    </source>
</evidence>
<dbReference type="PANTHER" id="PTHR30474">
    <property type="entry name" value="CELL CYCLE PROTEIN"/>
    <property type="match status" value="1"/>
</dbReference>
<dbReference type="GO" id="GO:0015648">
    <property type="term" value="F:lipid-linked peptidoglycan transporter activity"/>
    <property type="evidence" value="ECO:0007669"/>
    <property type="project" value="TreeGrafter"/>
</dbReference>
<proteinExistence type="inferred from homology"/>
<comment type="catalytic activity">
    <reaction evidence="15 16">
        <text>[GlcNAc-(1-&gt;4)-Mur2Ac(oyl-L-Ala-gamma-D-Glu-L-Lys-D-Ala-D-Ala)](n)-di-trans,octa-cis-undecaprenyl diphosphate + beta-D-GlcNAc-(1-&gt;4)-Mur2Ac(oyl-L-Ala-gamma-D-Glu-L-Lys-D-Ala-D-Ala)-di-trans,octa-cis-undecaprenyl diphosphate = [GlcNAc-(1-&gt;4)-Mur2Ac(oyl-L-Ala-gamma-D-Glu-L-Lys-D-Ala-D-Ala)](n+1)-di-trans,octa-cis-undecaprenyl diphosphate + di-trans,octa-cis-undecaprenyl diphosphate + H(+)</text>
        <dbReference type="Rhea" id="RHEA:23708"/>
        <dbReference type="Rhea" id="RHEA-COMP:9602"/>
        <dbReference type="Rhea" id="RHEA-COMP:9603"/>
        <dbReference type="ChEBI" id="CHEBI:15378"/>
        <dbReference type="ChEBI" id="CHEBI:58405"/>
        <dbReference type="ChEBI" id="CHEBI:60033"/>
        <dbReference type="ChEBI" id="CHEBI:78435"/>
        <dbReference type="EC" id="2.4.99.28"/>
    </reaction>
</comment>
<keyword evidence="18" id="KW-1185">Reference proteome</keyword>
<dbReference type="AlphaFoldDB" id="A0A5B8RV29"/>
<evidence type="ECO:0000256" key="5">
    <source>
        <dbReference type="ARBA" id="ARBA00022676"/>
    </source>
</evidence>
<accession>A0A5B8RV29</accession>
<evidence type="ECO:0000256" key="10">
    <source>
        <dbReference type="ARBA" id="ARBA00022989"/>
    </source>
</evidence>
<evidence type="ECO:0000256" key="15">
    <source>
        <dbReference type="ARBA" id="ARBA00049902"/>
    </source>
</evidence>
<dbReference type="Proteomes" id="UP000321199">
    <property type="component" value="Chromosome"/>
</dbReference>
<feature type="transmembrane region" description="Helical" evidence="16">
    <location>
        <begin position="209"/>
        <end position="226"/>
    </location>
</feature>
<keyword evidence="3 16" id="KW-1003">Cell membrane</keyword>
<evidence type="ECO:0000256" key="1">
    <source>
        <dbReference type="ARBA" id="ARBA00004651"/>
    </source>
</evidence>
<evidence type="ECO:0000256" key="11">
    <source>
        <dbReference type="ARBA" id="ARBA00023136"/>
    </source>
</evidence>
<feature type="transmembrane region" description="Helical" evidence="16">
    <location>
        <begin position="311"/>
        <end position="335"/>
    </location>
</feature>
<feature type="transmembrane region" description="Helical" evidence="16">
    <location>
        <begin position="389"/>
        <end position="410"/>
    </location>
</feature>
<dbReference type="GO" id="GO:0008360">
    <property type="term" value="P:regulation of cell shape"/>
    <property type="evidence" value="ECO:0007669"/>
    <property type="project" value="UniProtKB-KW"/>
</dbReference>
<dbReference type="InterPro" id="IPR001182">
    <property type="entry name" value="FtsW/RodA"/>
</dbReference>
<feature type="transmembrane region" description="Helical" evidence="16">
    <location>
        <begin position="233"/>
        <end position="251"/>
    </location>
</feature>
<dbReference type="GO" id="GO:0005886">
    <property type="term" value="C:plasma membrane"/>
    <property type="evidence" value="ECO:0007669"/>
    <property type="project" value="UniProtKB-SubCell"/>
</dbReference>
<feature type="transmembrane region" description="Helical" evidence="16">
    <location>
        <begin position="119"/>
        <end position="143"/>
    </location>
</feature>
<dbReference type="RefSeq" id="WP_146912942.1">
    <property type="nucleotide sequence ID" value="NZ_CP042344.1"/>
</dbReference>
<evidence type="ECO:0000256" key="3">
    <source>
        <dbReference type="ARBA" id="ARBA00022475"/>
    </source>
</evidence>
<dbReference type="EC" id="2.4.99.28" evidence="16"/>
<comment type="subcellular location">
    <subcellularLocation>
        <location evidence="16">Cell inner membrane</location>
        <topology evidence="16">Multi-pass membrane protein</topology>
    </subcellularLocation>
    <subcellularLocation>
        <location evidence="1">Cell membrane</location>
        <topology evidence="1">Multi-pass membrane protein</topology>
    </subcellularLocation>
    <text evidence="16">Localizes to the division septum.</text>
</comment>
<evidence type="ECO:0000256" key="6">
    <source>
        <dbReference type="ARBA" id="ARBA00022679"/>
    </source>
</evidence>
<evidence type="ECO:0000256" key="8">
    <source>
        <dbReference type="ARBA" id="ARBA00022960"/>
    </source>
</evidence>
<sequence length="423" mass="46101">MTATFKPGLWQRWLGRRAAEPRESVDQLPVRIGGMELRRTAAVPARVLGFDESLLWVVVLLLAFSVVMVYSASIAMQDNPRFGHVSATTFVLRHLSAIAVGFVAALLAFQVSMDAWERIAPWLFIASIASLVVVLIPHVGVMVNGARRWLSLGVMNFQPSELAKFAVLIYAAGYMVRRLEVKERFFRAVLPMAAAVAIVGGLLLAEPDMGAFMVIAVIAMGILFLGGVNARMFFLIALILVAAFALMIWSSPWRRERIFAYLDPFSEDHALGKGYQLSHALIAIGRGEIFGVGLGASVEKLSWLPEAHTDFLLAVIGEELGLVGVLTLIVAFLWLTRRIMLIGRQAIALDRVFSGLVAEGVAVWIGFQAFINVGVNLGALPTKGLTLPLMSYGGSAILMNLVALAVVLRVDYENKLLMRGGRV</sequence>
<dbReference type="EMBL" id="CP042344">
    <property type="protein sequence ID" value="QEA13350.1"/>
    <property type="molecule type" value="Genomic_DNA"/>
</dbReference>
<dbReference type="InterPro" id="IPR013437">
    <property type="entry name" value="FtsW"/>
</dbReference>
<keyword evidence="6 16" id="KW-0808">Transferase</keyword>
<dbReference type="PROSITE" id="PS00428">
    <property type="entry name" value="FTSW_RODA_SPOVE"/>
    <property type="match status" value="1"/>
</dbReference>
<name>A0A5B8RV29_9BURK</name>
<feature type="transmembrane region" description="Helical" evidence="16">
    <location>
        <begin position="54"/>
        <end position="75"/>
    </location>
</feature>
<evidence type="ECO:0000256" key="16">
    <source>
        <dbReference type="HAMAP-Rule" id="MF_00913"/>
    </source>
</evidence>
<organism evidence="17 18">
    <name type="scientific">Comamonas flocculans</name>
    <dbReference type="NCBI Taxonomy" id="2597701"/>
    <lineage>
        <taxon>Bacteria</taxon>
        <taxon>Pseudomonadati</taxon>
        <taxon>Pseudomonadota</taxon>
        <taxon>Betaproteobacteria</taxon>
        <taxon>Burkholderiales</taxon>
        <taxon>Comamonadaceae</taxon>
        <taxon>Comamonas</taxon>
    </lineage>
</organism>
<evidence type="ECO:0000256" key="7">
    <source>
        <dbReference type="ARBA" id="ARBA00022692"/>
    </source>
</evidence>
<protein>
    <recommendedName>
        <fullName evidence="16">Probable peptidoglycan glycosyltransferase FtsW</fullName>
        <shortName evidence="16">PGT</shortName>
        <ecNumber evidence="16">2.4.99.28</ecNumber>
    </recommendedName>
    <alternativeName>
        <fullName evidence="16">Cell division protein FtsW</fullName>
    </alternativeName>
    <alternativeName>
        <fullName evidence="16">Cell wall polymerase</fullName>
    </alternativeName>
    <alternativeName>
        <fullName evidence="16">Peptidoglycan polymerase</fullName>
        <shortName evidence="16">PG polymerase</shortName>
    </alternativeName>
</protein>
<evidence type="ECO:0000313" key="17">
    <source>
        <dbReference type="EMBL" id="QEA13350.1"/>
    </source>
</evidence>
<dbReference type="OrthoDB" id="9768187at2"/>
<keyword evidence="7 16" id="KW-0812">Transmembrane</keyword>
<evidence type="ECO:0000256" key="4">
    <source>
        <dbReference type="ARBA" id="ARBA00022618"/>
    </source>
</evidence>
<dbReference type="GO" id="GO:0043093">
    <property type="term" value="P:FtsZ-dependent cytokinesis"/>
    <property type="evidence" value="ECO:0007669"/>
    <property type="project" value="UniProtKB-UniRule"/>
</dbReference>
<dbReference type="InterPro" id="IPR018365">
    <property type="entry name" value="Cell_cycle_FtsW-rel_CS"/>
</dbReference>
<comment type="similarity">
    <text evidence="14 16">Belongs to the SEDS family. FtsW subfamily.</text>
</comment>
<keyword evidence="13 16" id="KW-0961">Cell wall biogenesis/degradation</keyword>
<feature type="transmembrane region" description="Helical" evidence="16">
    <location>
        <begin position="356"/>
        <end position="377"/>
    </location>
</feature>
<dbReference type="HAMAP" id="MF_00913">
    <property type="entry name" value="PGT_FtsW_proteobact"/>
    <property type="match status" value="1"/>
</dbReference>
<keyword evidence="16" id="KW-0997">Cell inner membrane</keyword>
<feature type="transmembrane region" description="Helical" evidence="16">
    <location>
        <begin position="185"/>
        <end position="203"/>
    </location>
</feature>
<dbReference type="NCBIfam" id="TIGR02614">
    <property type="entry name" value="ftsW"/>
    <property type="match status" value="1"/>
</dbReference>
<keyword evidence="10 16" id="KW-1133">Transmembrane helix</keyword>
<dbReference type="GO" id="GO:0009252">
    <property type="term" value="P:peptidoglycan biosynthetic process"/>
    <property type="evidence" value="ECO:0007669"/>
    <property type="project" value="UniProtKB-UniRule"/>
</dbReference>
<keyword evidence="11 16" id="KW-0472">Membrane</keyword>
<dbReference type="UniPathway" id="UPA00219"/>
<keyword evidence="4 16" id="KW-0132">Cell division</keyword>
<dbReference type="GO" id="GO:0032153">
    <property type="term" value="C:cell division site"/>
    <property type="evidence" value="ECO:0007669"/>
    <property type="project" value="UniProtKB-UniRule"/>
</dbReference>
<keyword evidence="12 16" id="KW-0131">Cell cycle</keyword>
<dbReference type="Pfam" id="PF01098">
    <property type="entry name" value="FTSW_RODA_SPOVE"/>
    <property type="match status" value="1"/>
</dbReference>